<keyword evidence="3" id="KW-1185">Reference proteome</keyword>
<name>A0AA96JWB6_9BACT</name>
<keyword evidence="1" id="KW-0472">Membrane</keyword>
<evidence type="ECO:0000313" key="2">
    <source>
        <dbReference type="EMBL" id="WNM62338.1"/>
    </source>
</evidence>
<dbReference type="RefSeq" id="WP_312745680.1">
    <property type="nucleotide sequence ID" value="NZ_CP116968.1"/>
</dbReference>
<accession>A0AA96JWB6</accession>
<dbReference type="EMBL" id="CP116968">
    <property type="protein sequence ID" value="WNM62338.1"/>
    <property type="molecule type" value="Genomic_DNA"/>
</dbReference>
<keyword evidence="1" id="KW-0812">Transmembrane</keyword>
<evidence type="ECO:0000313" key="3">
    <source>
        <dbReference type="Proteomes" id="UP001302494"/>
    </source>
</evidence>
<reference evidence="2 3" key="1">
    <citation type="submission" date="2023-01" db="EMBL/GenBank/DDBJ databases">
        <title>Cultivation and genomic characterization of new, ubiquitous marine nitrite-oxidizing bacteria from the Nitrospirales.</title>
        <authorList>
            <person name="Mueller A.J."/>
            <person name="Daebeler A."/>
            <person name="Herbold C.W."/>
            <person name="Kirkegaard R.H."/>
            <person name="Daims H."/>
        </authorList>
    </citation>
    <scope>NUCLEOTIDE SEQUENCE [LARGE SCALE GENOMIC DNA]</scope>
    <source>
        <strain evidence="2 3">DK</strain>
    </source>
</reference>
<dbReference type="Proteomes" id="UP001302494">
    <property type="component" value="Chromosome"/>
</dbReference>
<protein>
    <submittedName>
        <fullName evidence="2">Uncharacterized protein</fullName>
    </submittedName>
</protein>
<gene>
    <name evidence="2" type="ORF">PQG83_00915</name>
</gene>
<proteinExistence type="predicted"/>
<dbReference type="KEGG" id="nneo:PQG83_00915"/>
<sequence length="55" mass="5541">MGGIIEGVLAIMGLTAGVIVALTALLVGDAPSSSELKGAYRKSRTILPSDERVAA</sequence>
<keyword evidence="1" id="KW-1133">Transmembrane helix</keyword>
<feature type="transmembrane region" description="Helical" evidence="1">
    <location>
        <begin position="7"/>
        <end position="27"/>
    </location>
</feature>
<organism evidence="2 3">
    <name type="scientific">Candidatus Nitrospira neomarina</name>
    <dbReference type="NCBI Taxonomy" id="3020899"/>
    <lineage>
        <taxon>Bacteria</taxon>
        <taxon>Pseudomonadati</taxon>
        <taxon>Nitrospirota</taxon>
        <taxon>Nitrospiria</taxon>
        <taxon>Nitrospirales</taxon>
        <taxon>Nitrospiraceae</taxon>
        <taxon>Nitrospira</taxon>
    </lineage>
</organism>
<dbReference type="AlphaFoldDB" id="A0AA96JWB6"/>
<evidence type="ECO:0000256" key="1">
    <source>
        <dbReference type="SAM" id="Phobius"/>
    </source>
</evidence>